<organism evidence="2 3">
    <name type="scientific">Orbilia blumenaviensis</name>
    <dbReference type="NCBI Taxonomy" id="1796055"/>
    <lineage>
        <taxon>Eukaryota</taxon>
        <taxon>Fungi</taxon>
        <taxon>Dikarya</taxon>
        <taxon>Ascomycota</taxon>
        <taxon>Pezizomycotina</taxon>
        <taxon>Orbiliomycetes</taxon>
        <taxon>Orbiliales</taxon>
        <taxon>Orbiliaceae</taxon>
        <taxon>Orbilia</taxon>
    </lineage>
</organism>
<dbReference type="Pfam" id="PF00583">
    <property type="entry name" value="Acetyltransf_1"/>
    <property type="match status" value="1"/>
</dbReference>
<feature type="domain" description="N-acetyltransferase" evidence="1">
    <location>
        <begin position="23"/>
        <end position="234"/>
    </location>
</feature>
<dbReference type="CDD" id="cd04301">
    <property type="entry name" value="NAT_SF"/>
    <property type="match status" value="1"/>
</dbReference>
<dbReference type="Proteomes" id="UP001373714">
    <property type="component" value="Unassembled WGS sequence"/>
</dbReference>
<dbReference type="AlphaFoldDB" id="A0AAV9U3U4"/>
<evidence type="ECO:0000313" key="2">
    <source>
        <dbReference type="EMBL" id="KAK6334550.1"/>
    </source>
</evidence>
<reference evidence="2 3" key="1">
    <citation type="submission" date="2019-10" db="EMBL/GenBank/DDBJ databases">
        <authorList>
            <person name="Palmer J.M."/>
        </authorList>
    </citation>
    <scope>NUCLEOTIDE SEQUENCE [LARGE SCALE GENOMIC DNA]</scope>
    <source>
        <strain evidence="2 3">TWF730</strain>
    </source>
</reference>
<dbReference type="Gene3D" id="3.40.630.30">
    <property type="match status" value="1"/>
</dbReference>
<sequence length="234" mass="27029">MFQNIFSLIYGSTIPSANKLDGPTIRPASISDLDRIAEVAVKGFPDDPEFDYRFPHRLEYPQDHFKWVREEYKEYLEQTEKFSVVVVTTKDATTTREDTVISLAVWDMDNSIASRGGDLGLNERRDVNKAHYTEYLATLERGRLEYFSKYGNEQYHLWLLVTHPDFRKRGAGTMLCRWGMEKATEQSYMTTVLGSPMGTLLYEYLGFKLVGFVTAHVEGEEEKVDVSCLEYKKD</sequence>
<dbReference type="InterPro" id="IPR016181">
    <property type="entry name" value="Acyl_CoA_acyltransferase"/>
</dbReference>
<dbReference type="GO" id="GO:0016747">
    <property type="term" value="F:acyltransferase activity, transferring groups other than amino-acyl groups"/>
    <property type="evidence" value="ECO:0007669"/>
    <property type="project" value="InterPro"/>
</dbReference>
<evidence type="ECO:0000259" key="1">
    <source>
        <dbReference type="PROSITE" id="PS51186"/>
    </source>
</evidence>
<accession>A0AAV9U3U4</accession>
<protein>
    <recommendedName>
        <fullName evidence="1">N-acetyltransferase domain-containing protein</fullName>
    </recommendedName>
</protein>
<proteinExistence type="predicted"/>
<keyword evidence="3" id="KW-1185">Reference proteome</keyword>
<evidence type="ECO:0000313" key="3">
    <source>
        <dbReference type="Proteomes" id="UP001373714"/>
    </source>
</evidence>
<dbReference type="InterPro" id="IPR052523">
    <property type="entry name" value="Trichothecene_AcTrans"/>
</dbReference>
<dbReference type="PANTHER" id="PTHR42791">
    <property type="entry name" value="GNAT FAMILY ACETYLTRANSFERASE"/>
    <property type="match status" value="1"/>
</dbReference>
<dbReference type="SUPFAM" id="SSF55729">
    <property type="entry name" value="Acyl-CoA N-acyltransferases (Nat)"/>
    <property type="match status" value="1"/>
</dbReference>
<dbReference type="InterPro" id="IPR000182">
    <property type="entry name" value="GNAT_dom"/>
</dbReference>
<gene>
    <name evidence="2" type="ORF">TWF730_003764</name>
</gene>
<dbReference type="PROSITE" id="PS51186">
    <property type="entry name" value="GNAT"/>
    <property type="match status" value="1"/>
</dbReference>
<comment type="caution">
    <text evidence="2">The sequence shown here is derived from an EMBL/GenBank/DDBJ whole genome shotgun (WGS) entry which is preliminary data.</text>
</comment>
<dbReference type="EMBL" id="JAVHNS010000015">
    <property type="protein sequence ID" value="KAK6334550.1"/>
    <property type="molecule type" value="Genomic_DNA"/>
</dbReference>
<dbReference type="PANTHER" id="PTHR42791:SF2">
    <property type="entry name" value="N-ACETYLTRANSFERASE DOMAIN-CONTAINING PROTEIN"/>
    <property type="match status" value="1"/>
</dbReference>
<name>A0AAV9U3U4_9PEZI</name>